<feature type="region of interest" description="Disordered" evidence="1">
    <location>
        <begin position="227"/>
        <end position="303"/>
    </location>
</feature>
<feature type="region of interest" description="Disordered" evidence="1">
    <location>
        <begin position="21"/>
        <end position="70"/>
    </location>
</feature>
<feature type="compositionally biased region" description="Polar residues" evidence="1">
    <location>
        <begin position="46"/>
        <end position="68"/>
    </location>
</feature>
<feature type="compositionally biased region" description="Polar residues" evidence="1">
    <location>
        <begin position="243"/>
        <end position="264"/>
    </location>
</feature>
<protein>
    <submittedName>
        <fullName evidence="2">Uncharacterized protein</fullName>
    </submittedName>
</protein>
<accession>A0A146L8B3</accession>
<sequence>MATVPVHTMHQDRVQQAIKTSKDPDFLNNNRNRKQKEVERKRNKKLQQVSKASRTTDTVPSTYNTIETPTGERVPLNTHNNISLTYSSPANLVRTANAANLHHHSTFDTAPERAQHVTSLLQPSSNDELVQKLYQHKQLEKAFSPVETVDSGADAKKKNTMYDVNLMTGYFNQIGQTIKHYFNIFDSYGDQTTREMQHTKEAESTKNHYPILVGQTVQPNAAVGAPSIDTESIHGRSTRDTKVSTSPAANTRLTNMANRANSAQDVEVQPATTHRVGGQDHSQNHSENLQCPHNSTQPAQGVA</sequence>
<evidence type="ECO:0000313" key="2">
    <source>
        <dbReference type="EMBL" id="JAQ03825.1"/>
    </source>
</evidence>
<feature type="non-terminal residue" evidence="2">
    <location>
        <position position="303"/>
    </location>
</feature>
<evidence type="ECO:0000256" key="1">
    <source>
        <dbReference type="SAM" id="MobiDB-lite"/>
    </source>
</evidence>
<proteinExistence type="predicted"/>
<reference evidence="2" key="1">
    <citation type="journal article" date="2016" name="Gigascience">
        <title>De novo construction of an expanded transcriptome assembly for the western tarnished plant bug, Lygus hesperus.</title>
        <authorList>
            <person name="Tassone E.E."/>
            <person name="Geib S.M."/>
            <person name="Hall B."/>
            <person name="Fabrick J.A."/>
            <person name="Brent C.S."/>
            <person name="Hull J.J."/>
        </authorList>
    </citation>
    <scope>NUCLEOTIDE SEQUENCE</scope>
</reference>
<gene>
    <name evidence="2" type="ORF">g.6123</name>
</gene>
<dbReference type="EMBL" id="GDHC01014804">
    <property type="protein sequence ID" value="JAQ03825.1"/>
    <property type="molecule type" value="Transcribed_RNA"/>
</dbReference>
<feature type="compositionally biased region" description="Basic and acidic residues" evidence="1">
    <location>
        <begin position="231"/>
        <end position="242"/>
    </location>
</feature>
<name>A0A146L8B3_LYGHE</name>
<feature type="compositionally biased region" description="Polar residues" evidence="1">
    <location>
        <begin position="285"/>
        <end position="303"/>
    </location>
</feature>
<organism evidence="2">
    <name type="scientific">Lygus hesperus</name>
    <name type="common">Western plant bug</name>
    <dbReference type="NCBI Taxonomy" id="30085"/>
    <lineage>
        <taxon>Eukaryota</taxon>
        <taxon>Metazoa</taxon>
        <taxon>Ecdysozoa</taxon>
        <taxon>Arthropoda</taxon>
        <taxon>Hexapoda</taxon>
        <taxon>Insecta</taxon>
        <taxon>Pterygota</taxon>
        <taxon>Neoptera</taxon>
        <taxon>Paraneoptera</taxon>
        <taxon>Hemiptera</taxon>
        <taxon>Heteroptera</taxon>
        <taxon>Panheteroptera</taxon>
        <taxon>Cimicomorpha</taxon>
        <taxon>Miridae</taxon>
        <taxon>Mirini</taxon>
        <taxon>Lygus</taxon>
    </lineage>
</organism>
<dbReference type="AlphaFoldDB" id="A0A146L8B3"/>